<protein>
    <submittedName>
        <fullName evidence="3">Uncharacterized protein LOC109126808</fullName>
    </submittedName>
</protein>
<organism evidence="2 3">
    <name type="scientific">Camelina sativa</name>
    <name type="common">False flax</name>
    <name type="synonym">Myagrum sativum</name>
    <dbReference type="NCBI Taxonomy" id="90675"/>
    <lineage>
        <taxon>Eukaryota</taxon>
        <taxon>Viridiplantae</taxon>
        <taxon>Streptophyta</taxon>
        <taxon>Embryophyta</taxon>
        <taxon>Tracheophyta</taxon>
        <taxon>Spermatophyta</taxon>
        <taxon>Magnoliopsida</taxon>
        <taxon>eudicotyledons</taxon>
        <taxon>Gunneridae</taxon>
        <taxon>Pentapetalae</taxon>
        <taxon>rosids</taxon>
        <taxon>malvids</taxon>
        <taxon>Brassicales</taxon>
        <taxon>Brassicaceae</taxon>
        <taxon>Camelineae</taxon>
        <taxon>Camelina</taxon>
    </lineage>
</organism>
<dbReference type="PANTHER" id="PTHR11439">
    <property type="entry name" value="GAG-POL-RELATED RETROTRANSPOSON"/>
    <property type="match status" value="1"/>
</dbReference>
<reference evidence="2" key="1">
    <citation type="journal article" date="2014" name="Nat. Commun.">
        <title>The emerging biofuel crop Camelina sativa retains a highly undifferentiated hexaploid genome structure.</title>
        <authorList>
            <person name="Kagale S."/>
            <person name="Koh C."/>
            <person name="Nixon J."/>
            <person name="Bollina V."/>
            <person name="Clarke W.E."/>
            <person name="Tuteja R."/>
            <person name="Spillane C."/>
            <person name="Robinson S.J."/>
            <person name="Links M.G."/>
            <person name="Clarke C."/>
            <person name="Higgins E.E."/>
            <person name="Huebert T."/>
            <person name="Sharpe A.G."/>
            <person name="Parkin I.A."/>
        </authorList>
    </citation>
    <scope>NUCLEOTIDE SEQUENCE [LARGE SCALE GENOMIC DNA]</scope>
    <source>
        <strain evidence="2">cv. DH55</strain>
    </source>
</reference>
<dbReference type="RefSeq" id="XP_019086215.1">
    <property type="nucleotide sequence ID" value="XM_019230670.1"/>
</dbReference>
<sequence length="398" mass="45176">MLLPNKHALGCKWVFKLKYRSAGTLERYKTRLVIFATKNWDLFQTDVHNAFLHGDLEEEVYMKPPPGFSALDKAKNRKDYSLFSYTRGPTRLHVLVYVDELSISSNDPTLTTKFKAYMSQCFHMKDLGILKYFLGIKVSRAQEGIYLSQRKYALDIISECGLTGSKPFDTPIEQNHTLGKDDGPLLDNPAQYRRLVGRLVYLIFTRPELSYVEHPTRVVQYLKGTPGHGVFLSSDSDLSLVTYCDSDYNTCPFSRRSLTGYVVSLGGSPVSWKTKKQQVVSRSSAEAVYMAMSMALCEVKWLKELLLTFGVTHSAHVAFFCDNEAALHIAANPVFHECTKHIESDCHFVRDAVQDGTISTHHVFSEEQVADFLIKALGRQQFDYLLRKMGVRDLHSPS</sequence>
<dbReference type="CDD" id="cd09272">
    <property type="entry name" value="RNase_HI_RT_Ty1"/>
    <property type="match status" value="1"/>
</dbReference>
<evidence type="ECO:0000313" key="2">
    <source>
        <dbReference type="Proteomes" id="UP000694864"/>
    </source>
</evidence>
<reference evidence="3" key="2">
    <citation type="submission" date="2025-08" db="UniProtKB">
        <authorList>
            <consortium name="RefSeq"/>
        </authorList>
    </citation>
    <scope>IDENTIFICATION</scope>
    <source>
        <tissue evidence="3">Leaf</tissue>
    </source>
</reference>
<name>A0ABM1QHH7_CAMSA</name>
<keyword evidence="2" id="KW-1185">Reference proteome</keyword>
<dbReference type="PANTHER" id="PTHR11439:SF470">
    <property type="entry name" value="CYSTEINE-RICH RLK (RECEPTOR-LIKE PROTEIN KINASE) 8"/>
    <property type="match status" value="1"/>
</dbReference>
<feature type="domain" description="Reverse transcriptase Ty1/copia-type" evidence="1">
    <location>
        <begin position="34"/>
        <end position="71"/>
    </location>
</feature>
<dbReference type="InterPro" id="IPR043502">
    <property type="entry name" value="DNA/RNA_pol_sf"/>
</dbReference>
<feature type="domain" description="Reverse transcriptase Ty1/copia-type" evidence="1">
    <location>
        <begin position="80"/>
        <end position="173"/>
    </location>
</feature>
<dbReference type="InterPro" id="IPR013103">
    <property type="entry name" value="RVT_2"/>
</dbReference>
<gene>
    <name evidence="3" type="primary">LOC109126808</name>
</gene>
<proteinExistence type="predicted"/>
<dbReference type="Pfam" id="PF07727">
    <property type="entry name" value="RVT_2"/>
    <property type="match status" value="2"/>
</dbReference>
<dbReference type="SUPFAM" id="SSF56672">
    <property type="entry name" value="DNA/RNA polymerases"/>
    <property type="match status" value="1"/>
</dbReference>
<dbReference type="GeneID" id="109126808"/>
<evidence type="ECO:0000259" key="1">
    <source>
        <dbReference type="Pfam" id="PF07727"/>
    </source>
</evidence>
<evidence type="ECO:0000313" key="3">
    <source>
        <dbReference type="RefSeq" id="XP_019086215.1"/>
    </source>
</evidence>
<accession>A0ABM1QHH7</accession>
<dbReference type="Proteomes" id="UP000694864">
    <property type="component" value="Chromosome 10"/>
</dbReference>